<dbReference type="EMBL" id="CAEQ01002487">
    <property type="protein sequence ID" value="CCD16889.1"/>
    <property type="molecule type" value="Genomic_DNA"/>
</dbReference>
<evidence type="ECO:0000313" key="1">
    <source>
        <dbReference type="EMBL" id="CCD16889.1"/>
    </source>
</evidence>
<keyword evidence="2" id="KW-1185">Reference proteome</keyword>
<accession>F9WHU4</accession>
<dbReference type="AlphaFoldDB" id="F9WHU4"/>
<organism evidence="1 2">
    <name type="scientific">Trypanosoma congolense (strain IL3000)</name>
    <dbReference type="NCBI Taxonomy" id="1068625"/>
    <lineage>
        <taxon>Eukaryota</taxon>
        <taxon>Discoba</taxon>
        <taxon>Euglenozoa</taxon>
        <taxon>Kinetoplastea</taxon>
        <taxon>Metakinetoplastina</taxon>
        <taxon>Trypanosomatida</taxon>
        <taxon>Trypanosomatidae</taxon>
        <taxon>Trypanosoma</taxon>
        <taxon>Nannomonas</taxon>
    </lineage>
</organism>
<evidence type="ECO:0000313" key="2">
    <source>
        <dbReference type="Proteomes" id="UP000000702"/>
    </source>
</evidence>
<reference evidence="2" key="1">
    <citation type="submission" date="2011-07" db="EMBL/GenBank/DDBJ databases">
        <title>Divergent evolution of antigenic variation in African trypanosomes.</title>
        <authorList>
            <person name="Jackson A.P."/>
            <person name="Berry A."/>
            <person name="Allison H.C."/>
            <person name="Burton P."/>
            <person name="Anderson J."/>
            <person name="Aslett M."/>
            <person name="Brown R."/>
            <person name="Corton N."/>
            <person name="Harris D."/>
            <person name="Hauser H."/>
            <person name="Gamble J."/>
            <person name="Gilderthorp R."/>
            <person name="McQuillan J."/>
            <person name="Quail M.A."/>
            <person name="Sanders M."/>
            <person name="Van Tonder A."/>
            <person name="Ginger M.L."/>
            <person name="Donelson J.E."/>
            <person name="Field M.C."/>
            <person name="Barry J.D."/>
            <person name="Berriman M."/>
            <person name="Hertz-Fowler C."/>
        </authorList>
    </citation>
    <scope>NUCLEOTIDE SEQUENCE [LARGE SCALE GENOMIC DNA]</scope>
    <source>
        <strain evidence="2">IL3000</strain>
    </source>
</reference>
<protein>
    <submittedName>
        <fullName evidence="1">WGS project CAEQ00000000 data, annotated contig 695</fullName>
    </submittedName>
</protein>
<gene>
    <name evidence="1" type="ORF">TCIL3000_0_17720</name>
</gene>
<comment type="caution">
    <text evidence="1">The sequence shown here is derived from an EMBL/GenBank/DDBJ whole genome shotgun (WGS) entry which is preliminary data.</text>
</comment>
<name>F9WHU4_TRYCI</name>
<dbReference type="Proteomes" id="UP000000702">
    <property type="component" value="Unassembled WGS sequence"/>
</dbReference>
<reference evidence="1 2" key="2">
    <citation type="journal article" date="2012" name="Proc. Natl. Acad. Sci. U.S.A.">
        <title>Antigenic diversity is generated by distinct evolutionary mechanisms in African trypanosome species.</title>
        <authorList>
            <person name="Jackson A.P."/>
            <person name="Berry A."/>
            <person name="Aslett M."/>
            <person name="Allison H.C."/>
            <person name="Burton P."/>
            <person name="Vavrova-Anderson J."/>
            <person name="Brown R."/>
            <person name="Browne H."/>
            <person name="Corton N."/>
            <person name="Hauser H."/>
            <person name="Gamble J."/>
            <person name="Gilderthorp R."/>
            <person name="Marcello L."/>
            <person name="McQuillan J."/>
            <person name="Otto T.D."/>
            <person name="Quail M.A."/>
            <person name="Sanders M.J."/>
            <person name="van Tonder A."/>
            <person name="Ginger M.L."/>
            <person name="Field M.C."/>
            <person name="Barry J.D."/>
            <person name="Hertz-Fowler C."/>
            <person name="Berriman M."/>
        </authorList>
    </citation>
    <scope>NUCLEOTIDE SEQUENCE [LARGE SCALE GENOMIC DNA]</scope>
    <source>
        <strain evidence="1 2">IL3000</strain>
    </source>
</reference>
<dbReference type="VEuPathDB" id="TriTrypDB:TcIL3000_0_17720"/>
<proteinExistence type="predicted"/>
<sequence>MPNHLFMPPLTLSCENILRVGGCQQWKQKHLFICPGEQAQTNRTKAVLLIPSESHIIRKSFPGVVCVPVSLPTVPMHPRTLFGVFRFFLSSFFFVQLRCVCPPGTRTKRNKILQYSRFSTPFLMGLRGVIPPRFVPAHSFTPQRPEEIPRHIPSCI</sequence>